<dbReference type="Proteomes" id="UP000005631">
    <property type="component" value="Chromosome"/>
</dbReference>
<dbReference type="EMBL" id="CP003156">
    <property type="protein sequence ID" value="AEV34327.1"/>
    <property type="molecule type" value="Genomic_DNA"/>
</dbReference>
<dbReference type="RefSeq" id="WP_014203674.1">
    <property type="nucleotide sequence ID" value="NC_016599.1"/>
</dbReference>
<dbReference type="STRING" id="926562.Oweho_3377"/>
<dbReference type="InterPro" id="IPR037359">
    <property type="entry name" value="NST/OST"/>
</dbReference>
<name>G8R513_OWEHD</name>
<dbReference type="InterPro" id="IPR027417">
    <property type="entry name" value="P-loop_NTPase"/>
</dbReference>
<dbReference type="HOGENOM" id="CLU_017703_1_1_10"/>
<dbReference type="OrthoDB" id="981508at2"/>
<gene>
    <name evidence="2" type="ordered locus">Oweho_3377</name>
</gene>
<dbReference type="KEGG" id="oho:Oweho_3377"/>
<evidence type="ECO:0000256" key="1">
    <source>
        <dbReference type="ARBA" id="ARBA00022679"/>
    </source>
</evidence>
<sequence>MITNDRLPDFLIIGAGKSGTTALCDFLSQHPEIFISKRKEPNFLAFEGVDSNSYDLEESRSYHEQSVVTLEKYLELFENAAENQVVGENSNVYLTNERTIPNIKKYVPNAKLIVILRHPADRLLSRYSHLVRINSVPTEGLDELFNRSSIWWRRQDLILEGFYGRYLERYYREFDKDLIKVIFYEDFKLNRGQVLKEVFEFLNVDGSFKADASVILNKSGRRKKNLFNWLLGEDGFLIKSSKKMSPKIHDIMKNDLFFKKQLLKWRNSNLETIKFSEDLRTRITDEIYREDIIKLENVTGRSLKDWF</sequence>
<protein>
    <submittedName>
        <fullName evidence="2">Sulfotransferase family protein</fullName>
    </submittedName>
</protein>
<dbReference type="PANTHER" id="PTHR10605">
    <property type="entry name" value="HEPARAN SULFATE SULFOTRANSFERASE"/>
    <property type="match status" value="1"/>
</dbReference>
<accession>G8R513</accession>
<evidence type="ECO:0000313" key="3">
    <source>
        <dbReference type="Proteomes" id="UP000005631"/>
    </source>
</evidence>
<keyword evidence="3" id="KW-1185">Reference proteome</keyword>
<dbReference type="PANTHER" id="PTHR10605:SF56">
    <property type="entry name" value="BIFUNCTIONAL HEPARAN SULFATE N-DEACETYLASE_N-SULFOTRANSFERASE"/>
    <property type="match status" value="1"/>
</dbReference>
<keyword evidence="1 2" id="KW-0808">Transferase</keyword>
<dbReference type="Pfam" id="PF13469">
    <property type="entry name" value="Sulfotransfer_3"/>
    <property type="match status" value="1"/>
</dbReference>
<dbReference type="eggNOG" id="COG4424">
    <property type="taxonomic scope" value="Bacteria"/>
</dbReference>
<organism evidence="2 3">
    <name type="scientific">Owenweeksia hongkongensis (strain DSM 17368 / CIP 108786 / JCM 12287 / NRRL B-23963 / UST20020801)</name>
    <dbReference type="NCBI Taxonomy" id="926562"/>
    <lineage>
        <taxon>Bacteria</taxon>
        <taxon>Pseudomonadati</taxon>
        <taxon>Bacteroidota</taxon>
        <taxon>Flavobacteriia</taxon>
        <taxon>Flavobacteriales</taxon>
        <taxon>Owenweeksiaceae</taxon>
        <taxon>Owenweeksia</taxon>
    </lineage>
</organism>
<dbReference type="SUPFAM" id="SSF52540">
    <property type="entry name" value="P-loop containing nucleoside triphosphate hydrolases"/>
    <property type="match status" value="1"/>
</dbReference>
<reference evidence="2 3" key="1">
    <citation type="journal article" date="2012" name="Stand. Genomic Sci.">
        <title>Genome sequence of the orange-pigmented seawater bacterium Owenweeksia hongkongensis type strain (UST20020801(T)).</title>
        <authorList>
            <person name="Riedel T."/>
            <person name="Held B."/>
            <person name="Nolan M."/>
            <person name="Lucas S."/>
            <person name="Lapidus A."/>
            <person name="Tice H."/>
            <person name="Del Rio T.G."/>
            <person name="Cheng J.F."/>
            <person name="Han C."/>
            <person name="Tapia R."/>
            <person name="Goodwin L.A."/>
            <person name="Pitluck S."/>
            <person name="Liolios K."/>
            <person name="Mavromatis K."/>
            <person name="Pagani I."/>
            <person name="Ivanova N."/>
            <person name="Mikhailova N."/>
            <person name="Pati A."/>
            <person name="Chen A."/>
            <person name="Palaniappan K."/>
            <person name="Rohde M."/>
            <person name="Tindall B.J."/>
            <person name="Detter J.C."/>
            <person name="Goker M."/>
            <person name="Woyke T."/>
            <person name="Bristow J."/>
            <person name="Eisen J.A."/>
            <person name="Markowitz V."/>
            <person name="Hugenholtz P."/>
            <person name="Klenk H.P."/>
            <person name="Kyrpides N.C."/>
        </authorList>
    </citation>
    <scope>NUCLEOTIDE SEQUENCE</scope>
    <source>
        <strain evidence="3">DSM 17368 / JCM 12287 / NRRL B-23963</strain>
    </source>
</reference>
<dbReference type="GO" id="GO:0008146">
    <property type="term" value="F:sulfotransferase activity"/>
    <property type="evidence" value="ECO:0007669"/>
    <property type="project" value="InterPro"/>
</dbReference>
<proteinExistence type="predicted"/>
<dbReference type="AlphaFoldDB" id="G8R513"/>
<dbReference type="Gene3D" id="3.40.50.300">
    <property type="entry name" value="P-loop containing nucleotide triphosphate hydrolases"/>
    <property type="match status" value="1"/>
</dbReference>
<evidence type="ECO:0000313" key="2">
    <source>
        <dbReference type="EMBL" id="AEV34327.1"/>
    </source>
</evidence>